<dbReference type="EMBL" id="PGEY01000001">
    <property type="protein sequence ID" value="PJJ43204.1"/>
    <property type="molecule type" value="Genomic_DNA"/>
</dbReference>
<evidence type="ECO:0000313" key="2">
    <source>
        <dbReference type="Proteomes" id="UP000229263"/>
    </source>
</evidence>
<dbReference type="Pfam" id="PF06304">
    <property type="entry name" value="DUF1048"/>
    <property type="match status" value="1"/>
</dbReference>
<protein>
    <submittedName>
        <fullName evidence="1">DNA-binding ferritin-like protein (Dps family)</fullName>
    </submittedName>
</protein>
<evidence type="ECO:0000313" key="1">
    <source>
        <dbReference type="EMBL" id="PJJ43204.1"/>
    </source>
</evidence>
<dbReference type="InterPro" id="IPR008316">
    <property type="entry name" value="UCP029876"/>
</dbReference>
<accession>A0ABX4MYK3</accession>
<sequence length="123" mass="13715">MVAKWIETFTGSLEQKKQYKQSLARLKELPQPYAKAAAGLQRYLMNQSGITDAETMISMYSDLADLFEGAAANGTSLRELLGEDPAEFADDFAQAYGGKRWTDKERARLAQAISEAENETKEQ</sequence>
<reference evidence="1 2" key="1">
    <citation type="submission" date="2017-11" db="EMBL/GenBank/DDBJ databases">
        <title>Sequencing the genomes of 1000 actinobacteria strains.</title>
        <authorList>
            <person name="Klenk H.-P."/>
        </authorList>
    </citation>
    <scope>NUCLEOTIDE SEQUENCE [LARGE SCALE GENOMIC DNA]</scope>
    <source>
        <strain evidence="1 2">DSM 12798</strain>
    </source>
</reference>
<gene>
    <name evidence="1" type="ORF">ATK23_0382</name>
</gene>
<dbReference type="RefSeq" id="WP_066139403.1">
    <property type="nucleotide sequence ID" value="NZ_PGEY01000001.1"/>
</dbReference>
<proteinExistence type="predicted"/>
<dbReference type="SUPFAM" id="SSF158560">
    <property type="entry name" value="BH3980-like"/>
    <property type="match status" value="1"/>
</dbReference>
<comment type="caution">
    <text evidence="1">The sequence shown here is derived from an EMBL/GenBank/DDBJ whole genome shotgun (WGS) entry which is preliminary data.</text>
</comment>
<organism evidence="1 2">
    <name type="scientific">Glutamicibacter mysorens</name>
    <dbReference type="NCBI Taxonomy" id="257984"/>
    <lineage>
        <taxon>Bacteria</taxon>
        <taxon>Bacillati</taxon>
        <taxon>Actinomycetota</taxon>
        <taxon>Actinomycetes</taxon>
        <taxon>Micrococcales</taxon>
        <taxon>Micrococcaceae</taxon>
        <taxon>Glutamicibacter</taxon>
    </lineage>
</organism>
<keyword evidence="2" id="KW-1185">Reference proteome</keyword>
<dbReference type="Gene3D" id="1.10.1900.10">
    <property type="entry name" value="c-terminal domain of poly(a) binding protein"/>
    <property type="match status" value="1"/>
</dbReference>
<name>A0ABX4MYK3_9MICC</name>
<dbReference type="Proteomes" id="UP000229263">
    <property type="component" value="Unassembled WGS sequence"/>
</dbReference>